<sequence>MKRLLFVLSAVLVLVVGRPAAPAGAGGWAATYLDPLPAQFRPGVTYTVGFWVLQHGTHPFEGDLGKTGLRLSGEGGKALTFDGTALPEPGHYVTSIVVPQGTWKVEGVQGFFEEHDVGTLTVPGVLKVNPPAKDLRGDGKDYWGAIRPPGFPPGKGGPVQDPATAAAQAGGAAVTGNAAPGAAGSGAAGSGAPGSGAAGSGAVGSGAVGSGAAGSEGVGSVGAASAGGAGPVSEAGQGAGLPAYTLLLAGLGGAVLALLVVRLARRHPMDESTGPDKTDTITISG</sequence>
<evidence type="ECO:0000313" key="5">
    <source>
        <dbReference type="Proteomes" id="UP001612741"/>
    </source>
</evidence>
<organism evidence="4 5">
    <name type="scientific">Nonomuraea typhae</name>
    <dbReference type="NCBI Taxonomy" id="2603600"/>
    <lineage>
        <taxon>Bacteria</taxon>
        <taxon>Bacillati</taxon>
        <taxon>Actinomycetota</taxon>
        <taxon>Actinomycetes</taxon>
        <taxon>Streptosporangiales</taxon>
        <taxon>Streptosporangiaceae</taxon>
        <taxon>Nonomuraea</taxon>
    </lineage>
</organism>
<dbReference type="RefSeq" id="WP_397079141.1">
    <property type="nucleotide sequence ID" value="NZ_JBITGY010000001.1"/>
</dbReference>
<feature type="compositionally biased region" description="Gly residues" evidence="1">
    <location>
        <begin position="183"/>
        <end position="230"/>
    </location>
</feature>
<keyword evidence="2" id="KW-0472">Membrane</keyword>
<evidence type="ECO:0000313" key="4">
    <source>
        <dbReference type="EMBL" id="MFI6496787.1"/>
    </source>
</evidence>
<name>A0ABW7YM35_9ACTN</name>
<keyword evidence="5" id="KW-1185">Reference proteome</keyword>
<accession>A0ABW7YM35</accession>
<dbReference type="Proteomes" id="UP001612741">
    <property type="component" value="Unassembled WGS sequence"/>
</dbReference>
<evidence type="ECO:0000256" key="3">
    <source>
        <dbReference type="SAM" id="SignalP"/>
    </source>
</evidence>
<reference evidence="4 5" key="1">
    <citation type="submission" date="2024-10" db="EMBL/GenBank/DDBJ databases">
        <title>The Natural Products Discovery Center: Release of the First 8490 Sequenced Strains for Exploring Actinobacteria Biosynthetic Diversity.</title>
        <authorList>
            <person name="Kalkreuter E."/>
            <person name="Kautsar S.A."/>
            <person name="Yang D."/>
            <person name="Bader C.D."/>
            <person name="Teijaro C.N."/>
            <person name="Fluegel L."/>
            <person name="Davis C.M."/>
            <person name="Simpson J.R."/>
            <person name="Lauterbach L."/>
            <person name="Steele A.D."/>
            <person name="Gui C."/>
            <person name="Meng S."/>
            <person name="Li G."/>
            <person name="Viehrig K."/>
            <person name="Ye F."/>
            <person name="Su P."/>
            <person name="Kiefer A.F."/>
            <person name="Nichols A."/>
            <person name="Cepeda A.J."/>
            <person name="Yan W."/>
            <person name="Fan B."/>
            <person name="Jiang Y."/>
            <person name="Adhikari A."/>
            <person name="Zheng C.-J."/>
            <person name="Schuster L."/>
            <person name="Cowan T.M."/>
            <person name="Smanski M.J."/>
            <person name="Chevrette M.G."/>
            <person name="De Carvalho L.P.S."/>
            <person name="Shen B."/>
        </authorList>
    </citation>
    <scope>NUCLEOTIDE SEQUENCE [LARGE SCALE GENOMIC DNA]</scope>
    <source>
        <strain evidence="4 5">NPDC050545</strain>
    </source>
</reference>
<protein>
    <recommendedName>
        <fullName evidence="6">Htaa domain-containing protein</fullName>
    </recommendedName>
</protein>
<comment type="caution">
    <text evidence="4">The sequence shown here is derived from an EMBL/GenBank/DDBJ whole genome shotgun (WGS) entry which is preliminary data.</text>
</comment>
<feature type="chain" id="PRO_5046913816" description="Htaa domain-containing protein" evidence="3">
    <location>
        <begin position="26"/>
        <end position="285"/>
    </location>
</feature>
<feature type="transmembrane region" description="Helical" evidence="2">
    <location>
        <begin position="241"/>
        <end position="261"/>
    </location>
</feature>
<evidence type="ECO:0008006" key="6">
    <source>
        <dbReference type="Google" id="ProtNLM"/>
    </source>
</evidence>
<gene>
    <name evidence="4" type="ORF">ACIBG2_05360</name>
</gene>
<keyword evidence="2" id="KW-0812">Transmembrane</keyword>
<feature type="compositionally biased region" description="Low complexity" evidence="1">
    <location>
        <begin position="163"/>
        <end position="182"/>
    </location>
</feature>
<proteinExistence type="predicted"/>
<keyword evidence="2" id="KW-1133">Transmembrane helix</keyword>
<evidence type="ECO:0000256" key="2">
    <source>
        <dbReference type="SAM" id="Phobius"/>
    </source>
</evidence>
<evidence type="ECO:0000256" key="1">
    <source>
        <dbReference type="SAM" id="MobiDB-lite"/>
    </source>
</evidence>
<feature type="region of interest" description="Disordered" evidence="1">
    <location>
        <begin position="131"/>
        <end position="230"/>
    </location>
</feature>
<dbReference type="EMBL" id="JBITGY010000001">
    <property type="protein sequence ID" value="MFI6496787.1"/>
    <property type="molecule type" value="Genomic_DNA"/>
</dbReference>
<feature type="signal peptide" evidence="3">
    <location>
        <begin position="1"/>
        <end position="25"/>
    </location>
</feature>
<keyword evidence="3" id="KW-0732">Signal</keyword>